<dbReference type="InterPro" id="IPR005119">
    <property type="entry name" value="LysR_subst-bd"/>
</dbReference>
<dbReference type="AlphaFoldDB" id="A0A2T0RYP6"/>
<name>A0A2T0RYP6_9RHOB</name>
<dbReference type="SUPFAM" id="SSF46785">
    <property type="entry name" value="Winged helix' DNA-binding domain"/>
    <property type="match status" value="1"/>
</dbReference>
<evidence type="ECO:0000256" key="4">
    <source>
        <dbReference type="ARBA" id="ARBA00023163"/>
    </source>
</evidence>
<evidence type="ECO:0000259" key="5">
    <source>
        <dbReference type="PROSITE" id="PS50931"/>
    </source>
</evidence>
<evidence type="ECO:0000256" key="1">
    <source>
        <dbReference type="ARBA" id="ARBA00009437"/>
    </source>
</evidence>
<dbReference type="Pfam" id="PF00126">
    <property type="entry name" value="HTH_1"/>
    <property type="match status" value="1"/>
</dbReference>
<evidence type="ECO:0000313" key="6">
    <source>
        <dbReference type="EMBL" id="PRY26288.1"/>
    </source>
</evidence>
<dbReference type="PANTHER" id="PTHR30537">
    <property type="entry name" value="HTH-TYPE TRANSCRIPTIONAL REGULATOR"/>
    <property type="match status" value="1"/>
</dbReference>
<dbReference type="PANTHER" id="PTHR30537:SF3">
    <property type="entry name" value="TRANSCRIPTIONAL REGULATORY PROTEIN"/>
    <property type="match status" value="1"/>
</dbReference>
<evidence type="ECO:0000256" key="2">
    <source>
        <dbReference type="ARBA" id="ARBA00023015"/>
    </source>
</evidence>
<comment type="caution">
    <text evidence="6">The sequence shown here is derived from an EMBL/GenBank/DDBJ whole genome shotgun (WGS) entry which is preliminary data.</text>
</comment>
<dbReference type="Gene3D" id="3.40.190.290">
    <property type="match status" value="1"/>
</dbReference>
<keyword evidence="7" id="KW-1185">Reference proteome</keyword>
<dbReference type="InterPro" id="IPR036388">
    <property type="entry name" value="WH-like_DNA-bd_sf"/>
</dbReference>
<keyword evidence="2" id="KW-0805">Transcription regulation</keyword>
<comment type="similarity">
    <text evidence="1">Belongs to the LysR transcriptional regulatory family.</text>
</comment>
<dbReference type="PROSITE" id="PS50931">
    <property type="entry name" value="HTH_LYSR"/>
    <property type="match status" value="1"/>
</dbReference>
<reference evidence="6 7" key="1">
    <citation type="submission" date="2018-03" db="EMBL/GenBank/DDBJ databases">
        <title>Genomic Encyclopedia of Archaeal and Bacterial Type Strains, Phase II (KMG-II): from individual species to whole genera.</title>
        <authorList>
            <person name="Goeker M."/>
        </authorList>
    </citation>
    <scope>NUCLEOTIDE SEQUENCE [LARGE SCALE GENOMIC DNA]</scope>
    <source>
        <strain evidence="6 7">DSM 29328</strain>
    </source>
</reference>
<dbReference type="InterPro" id="IPR058163">
    <property type="entry name" value="LysR-type_TF_proteobact-type"/>
</dbReference>
<evidence type="ECO:0000256" key="3">
    <source>
        <dbReference type="ARBA" id="ARBA00023125"/>
    </source>
</evidence>
<keyword evidence="3" id="KW-0238">DNA-binding</keyword>
<dbReference type="InterPro" id="IPR036390">
    <property type="entry name" value="WH_DNA-bd_sf"/>
</dbReference>
<dbReference type="FunFam" id="1.10.10.10:FF:000001">
    <property type="entry name" value="LysR family transcriptional regulator"/>
    <property type="match status" value="1"/>
</dbReference>
<keyword evidence="4" id="KW-0804">Transcription</keyword>
<accession>A0A2T0RYP6</accession>
<dbReference type="EMBL" id="PVTD01000001">
    <property type="protein sequence ID" value="PRY26288.1"/>
    <property type="molecule type" value="Genomic_DNA"/>
</dbReference>
<feature type="domain" description="HTH lysR-type" evidence="5">
    <location>
        <begin position="18"/>
        <end position="69"/>
    </location>
</feature>
<evidence type="ECO:0000313" key="7">
    <source>
        <dbReference type="Proteomes" id="UP000239480"/>
    </source>
</evidence>
<dbReference type="Pfam" id="PF03466">
    <property type="entry name" value="LysR_substrate"/>
    <property type="match status" value="1"/>
</dbReference>
<dbReference type="SUPFAM" id="SSF53850">
    <property type="entry name" value="Periplasmic binding protein-like II"/>
    <property type="match status" value="1"/>
</dbReference>
<dbReference type="Proteomes" id="UP000239480">
    <property type="component" value="Unassembled WGS sequence"/>
</dbReference>
<dbReference type="InterPro" id="IPR000847">
    <property type="entry name" value="LysR_HTH_N"/>
</dbReference>
<dbReference type="GO" id="GO:0003700">
    <property type="term" value="F:DNA-binding transcription factor activity"/>
    <property type="evidence" value="ECO:0007669"/>
    <property type="project" value="InterPro"/>
</dbReference>
<dbReference type="Gene3D" id="1.10.10.10">
    <property type="entry name" value="Winged helix-like DNA-binding domain superfamily/Winged helix DNA-binding domain"/>
    <property type="match status" value="1"/>
</dbReference>
<dbReference type="PRINTS" id="PR00039">
    <property type="entry name" value="HTHLYSR"/>
</dbReference>
<protein>
    <submittedName>
        <fullName evidence="6">LysR family transcriptional regulator</fullName>
    </submittedName>
</protein>
<gene>
    <name evidence="6" type="ORF">CLV78_101383</name>
</gene>
<dbReference type="GO" id="GO:0043565">
    <property type="term" value="F:sequence-specific DNA binding"/>
    <property type="evidence" value="ECO:0007669"/>
    <property type="project" value="TreeGrafter"/>
</dbReference>
<sequence>MHFCMDWTSVTFDGNRARAFLVTAEEGSLSAAARALGMSQPTLGRQVSALEEELGLALFERDGRGLSLTPAGMDLLDHVRQMGQAATRLSLSASGQSRQIEGPICLTASDIYAAYRLPRIVTRLRRLHPGIQVEIVASNAVSDLRRREADIAIRNTRPEDPALIARKVADDTARFYATPAYLETLPHPITPETLRQAAFVGFDHGPRYMEQLAGVGLDLCPENFPLITGDHVVQWQLVREGAAIGVVPTSLGDSDPAVTRVLPDMEPITFPVWLVAHRDLATSLRVRTVFDLLAEELASG</sequence>
<proteinExistence type="inferred from homology"/>
<dbReference type="GO" id="GO:0006351">
    <property type="term" value="P:DNA-templated transcription"/>
    <property type="evidence" value="ECO:0007669"/>
    <property type="project" value="TreeGrafter"/>
</dbReference>
<organism evidence="6 7">
    <name type="scientific">Aliiruegeria haliotis</name>
    <dbReference type="NCBI Taxonomy" id="1280846"/>
    <lineage>
        <taxon>Bacteria</taxon>
        <taxon>Pseudomonadati</taxon>
        <taxon>Pseudomonadota</taxon>
        <taxon>Alphaproteobacteria</taxon>
        <taxon>Rhodobacterales</taxon>
        <taxon>Roseobacteraceae</taxon>
        <taxon>Aliiruegeria</taxon>
    </lineage>
</organism>